<reference evidence="4 5" key="1">
    <citation type="submission" date="2013-06" db="EMBL/GenBank/DDBJ databases">
        <title>The Genome Sequence of Acinetobacter gyllenbergii CIP 110306.</title>
        <authorList>
            <consortium name="The Broad Institute Genome Sequencing Platform"/>
            <consortium name="The Broad Institute Genome Sequencing Center for Infectious Disease"/>
            <person name="Cerqueira G."/>
            <person name="Feldgarden M."/>
            <person name="Courvalin P."/>
            <person name="Perichon B."/>
            <person name="Grillot-Courvalin C."/>
            <person name="Clermont D."/>
            <person name="Rocha E."/>
            <person name="Yoon E.-J."/>
            <person name="Nemec A."/>
            <person name="Young S.K."/>
            <person name="Zeng Q."/>
            <person name="Gargeya S."/>
            <person name="Fitzgerald M."/>
            <person name="Abouelleil A."/>
            <person name="Alvarado L."/>
            <person name="Berlin A.M."/>
            <person name="Chapman S.B."/>
            <person name="Dewar J."/>
            <person name="Goldberg J."/>
            <person name="Griggs A."/>
            <person name="Gujja S."/>
            <person name="Hansen M."/>
            <person name="Howarth C."/>
            <person name="Imamovic A."/>
            <person name="Larimer J."/>
            <person name="McCowan C."/>
            <person name="Murphy C."/>
            <person name="Pearson M."/>
            <person name="Priest M."/>
            <person name="Roberts A."/>
            <person name="Saif S."/>
            <person name="Shea T."/>
            <person name="Sykes S."/>
            <person name="Wortman J."/>
            <person name="Nusbaum C."/>
            <person name="Birren B."/>
        </authorList>
    </citation>
    <scope>NUCLEOTIDE SEQUENCE [LARGE SCALE GENOMIC DNA]</scope>
    <source>
        <strain evidence="4 5">CIP 110306</strain>
    </source>
</reference>
<comment type="caution">
    <text evidence="4">The sequence shown here is derived from an EMBL/GenBank/DDBJ whole genome shotgun (WGS) entry which is preliminary data.</text>
</comment>
<evidence type="ECO:0000256" key="1">
    <source>
        <dbReference type="ARBA" id="ARBA00006625"/>
    </source>
</evidence>
<evidence type="ECO:0000259" key="3">
    <source>
        <dbReference type="Pfam" id="PF02275"/>
    </source>
</evidence>
<name>A0A829HG02_9GAMM</name>
<dbReference type="RefSeq" id="WP_016542912.1">
    <property type="nucleotide sequence ID" value="NZ_ASQH01000021.1"/>
</dbReference>
<protein>
    <recommendedName>
        <fullName evidence="3">Choloylglycine hydrolase/NAAA C-terminal domain-containing protein</fullName>
    </recommendedName>
</protein>
<dbReference type="EMBL" id="ATGG01000014">
    <property type="protein sequence ID" value="EPF83298.1"/>
    <property type="molecule type" value="Genomic_DNA"/>
</dbReference>
<dbReference type="Gene3D" id="3.60.60.10">
    <property type="entry name" value="Penicillin V Acylase, Chain A"/>
    <property type="match status" value="1"/>
</dbReference>
<feature type="domain" description="Choloylglycine hydrolase/NAAA C-terminal" evidence="3">
    <location>
        <begin position="2"/>
        <end position="350"/>
    </location>
</feature>
<dbReference type="PANTHER" id="PTHR35527:SF2">
    <property type="entry name" value="HYDROLASE"/>
    <property type="match status" value="1"/>
</dbReference>
<dbReference type="InterPro" id="IPR029132">
    <property type="entry name" value="CBAH/NAAA_C"/>
</dbReference>
<proteinExistence type="inferred from homology"/>
<dbReference type="SUPFAM" id="SSF56235">
    <property type="entry name" value="N-terminal nucleophile aminohydrolases (Ntn hydrolases)"/>
    <property type="match status" value="1"/>
</dbReference>
<evidence type="ECO:0000313" key="4">
    <source>
        <dbReference type="EMBL" id="EPF83298.1"/>
    </source>
</evidence>
<organism evidence="4 5">
    <name type="scientific">Acinetobacter gyllenbergii CIP 110306 = MTCC 11365</name>
    <dbReference type="NCBI Taxonomy" id="1217657"/>
    <lineage>
        <taxon>Bacteria</taxon>
        <taxon>Pseudomonadati</taxon>
        <taxon>Pseudomonadota</taxon>
        <taxon>Gammaproteobacteria</taxon>
        <taxon>Moraxellales</taxon>
        <taxon>Moraxellaceae</taxon>
        <taxon>Acinetobacter</taxon>
    </lineage>
</organism>
<gene>
    <name evidence="4" type="ORF">F957_01956</name>
</gene>
<dbReference type="PANTHER" id="PTHR35527">
    <property type="entry name" value="CHOLOYLGLYCINE HYDROLASE"/>
    <property type="match status" value="1"/>
</dbReference>
<dbReference type="GO" id="GO:0016787">
    <property type="term" value="F:hydrolase activity"/>
    <property type="evidence" value="ECO:0007669"/>
    <property type="project" value="UniProtKB-KW"/>
</dbReference>
<dbReference type="Pfam" id="PF02275">
    <property type="entry name" value="CBAH"/>
    <property type="match status" value="1"/>
</dbReference>
<dbReference type="Proteomes" id="UP000014523">
    <property type="component" value="Unassembled WGS sequence"/>
</dbReference>
<comment type="similarity">
    <text evidence="1">Belongs to the peptidase C59 family.</text>
</comment>
<keyword evidence="5" id="KW-1185">Reference proteome</keyword>
<dbReference type="InterPro" id="IPR029055">
    <property type="entry name" value="Ntn_hydrolases_N"/>
</dbReference>
<accession>A0A829HG02</accession>
<sequence length="374" mass="41511">MCTEFILPQATGYRISGRTMDFAATFTWQLAAIPLATPLKAIDSLSPNTPTYHWTAKYGFMGIGIKLPLNLLDTKLCDAMNTEGFSAAALWLPPSRYPKKTDAPPNAKLISALDICGWAASNYNSVETLKKDLYAIQQGQPTSLGEVLYFWDPLQFSEHSEFNHTDELKNLIPIHFQFHDKTGASLVLEFRDGQLSITDNTDIGVMTNTPFIEWHRTNLENYLGVTNVETDSQTIIGLNVNKAGNGGGSIGLSSSALPSDRFLRTAFTLNYSIPWLNQTQRPSNTAAIAHVMNVIKGIYVTREQCIDQTGNIKGDYTQWEIVRDHSNQVFYIATTASLGFWQINFSDYQLGQNAQPQFAVISDATDMPMLKATA</sequence>
<evidence type="ECO:0000256" key="2">
    <source>
        <dbReference type="ARBA" id="ARBA00022801"/>
    </source>
</evidence>
<evidence type="ECO:0000313" key="5">
    <source>
        <dbReference type="Proteomes" id="UP000014523"/>
    </source>
</evidence>
<keyword evidence="2" id="KW-0378">Hydrolase</keyword>
<dbReference type="InterPro" id="IPR052193">
    <property type="entry name" value="Peptidase_C59"/>
</dbReference>
<dbReference type="AlphaFoldDB" id="A0A829HG02"/>